<dbReference type="RefSeq" id="WP_216455508.1">
    <property type="nucleotide sequence ID" value="NZ_JAHLQL010000001.1"/>
</dbReference>
<comment type="similarity">
    <text evidence="1">Belongs to the bacterial solute-binding protein 1 family.</text>
</comment>
<protein>
    <submittedName>
        <fullName evidence="4">ABC transporter substrate-binding protein</fullName>
    </submittedName>
</protein>
<proteinExistence type="inferred from homology"/>
<evidence type="ECO:0000256" key="2">
    <source>
        <dbReference type="ARBA" id="ARBA00022448"/>
    </source>
</evidence>
<dbReference type="EMBL" id="JAHLQL010000001">
    <property type="protein sequence ID" value="MBU5590274.1"/>
    <property type="molecule type" value="Genomic_DNA"/>
</dbReference>
<evidence type="ECO:0000313" key="4">
    <source>
        <dbReference type="EMBL" id="MBU5590274.1"/>
    </source>
</evidence>
<keyword evidence="5" id="KW-1185">Reference proteome</keyword>
<dbReference type="PANTHER" id="PTHR30061">
    <property type="entry name" value="MALTOSE-BINDING PERIPLASMIC PROTEIN"/>
    <property type="match status" value="1"/>
</dbReference>
<dbReference type="PROSITE" id="PS51257">
    <property type="entry name" value="PROKAR_LIPOPROTEIN"/>
    <property type="match status" value="1"/>
</dbReference>
<dbReference type="Proteomes" id="UP000736583">
    <property type="component" value="Unassembled WGS sequence"/>
</dbReference>
<accession>A0ABS6EXA0</accession>
<dbReference type="Pfam" id="PF01547">
    <property type="entry name" value="SBP_bac_1"/>
    <property type="match status" value="1"/>
</dbReference>
<gene>
    <name evidence="4" type="ORF">KQI89_00690</name>
</gene>
<organism evidence="4 5">
    <name type="scientific">Clostridium simiarum</name>
    <dbReference type="NCBI Taxonomy" id="2841506"/>
    <lineage>
        <taxon>Bacteria</taxon>
        <taxon>Bacillati</taxon>
        <taxon>Bacillota</taxon>
        <taxon>Clostridia</taxon>
        <taxon>Eubacteriales</taxon>
        <taxon>Clostridiaceae</taxon>
        <taxon>Clostridium</taxon>
    </lineage>
</organism>
<sequence>MKKKFFVWVSLILSVIFITSCSKKWNNKKDILEGDLNLLAHDVDYKYLSVMAEKFREFHPKVNINIQKIEKNYFKKDFEDFLKNPDSSTDMVVMPSEYVTYFGSKYPLSFSEVNEFISSYKDLMSKGRVEDITLGDKIMAFPFDNEAVIIYYNKSLLDAAGINIEDIRTWDNIITLDEKINKSTNNKLIAYTGRDYFDFYNMMLKQLKVDLDKLPDKNATKAMALLKHLFSQNIVDIIEEEKATELLIKGDIPFLIGSNKTLNNIYKKMPSTEKINLGISKIPSFEPGGNRDIIGSGDNFVILEQSKNKSLAKEFIQFAVIEKNNVFQGLNEYYILPSYNKYVDDVAYNTNYSFIYEEKPLRILDYTQRNGTYFKIKPNYLELREEINEEISKIIYSEGNLEKEMENFTNKLPK</sequence>
<comment type="caution">
    <text evidence="4">The sequence shown here is derived from an EMBL/GenBank/DDBJ whole genome shotgun (WGS) entry which is preliminary data.</text>
</comment>
<keyword evidence="2" id="KW-0813">Transport</keyword>
<evidence type="ECO:0000256" key="3">
    <source>
        <dbReference type="ARBA" id="ARBA00022729"/>
    </source>
</evidence>
<dbReference type="InterPro" id="IPR006059">
    <property type="entry name" value="SBP"/>
</dbReference>
<reference evidence="4 5" key="1">
    <citation type="submission" date="2021-06" db="EMBL/GenBank/DDBJ databases">
        <authorList>
            <person name="Sun Q."/>
            <person name="Li D."/>
        </authorList>
    </citation>
    <scope>NUCLEOTIDE SEQUENCE [LARGE SCALE GENOMIC DNA]</scope>
    <source>
        <strain evidence="4 5">MSJ-4</strain>
    </source>
</reference>
<name>A0ABS6EXA0_9CLOT</name>
<evidence type="ECO:0000256" key="1">
    <source>
        <dbReference type="ARBA" id="ARBA00008520"/>
    </source>
</evidence>
<dbReference type="PANTHER" id="PTHR30061:SF50">
    <property type="entry name" value="MALTOSE_MALTODEXTRIN-BINDING PERIPLASMIC PROTEIN"/>
    <property type="match status" value="1"/>
</dbReference>
<keyword evidence="3" id="KW-0732">Signal</keyword>
<evidence type="ECO:0000313" key="5">
    <source>
        <dbReference type="Proteomes" id="UP000736583"/>
    </source>
</evidence>